<dbReference type="Proteomes" id="UP000322214">
    <property type="component" value="Chromosome"/>
</dbReference>
<accession>A0A5B9PF02</accession>
<organism evidence="1 2">
    <name type="scientific">Mariniblastus fucicola</name>
    <dbReference type="NCBI Taxonomy" id="980251"/>
    <lineage>
        <taxon>Bacteria</taxon>
        <taxon>Pseudomonadati</taxon>
        <taxon>Planctomycetota</taxon>
        <taxon>Planctomycetia</taxon>
        <taxon>Pirellulales</taxon>
        <taxon>Pirellulaceae</taxon>
        <taxon>Mariniblastus</taxon>
    </lineage>
</organism>
<dbReference type="AlphaFoldDB" id="A0A5B9PF02"/>
<proteinExistence type="predicted"/>
<evidence type="ECO:0000313" key="1">
    <source>
        <dbReference type="EMBL" id="QEG24119.1"/>
    </source>
</evidence>
<evidence type="ECO:0000313" key="2">
    <source>
        <dbReference type="Proteomes" id="UP000322214"/>
    </source>
</evidence>
<gene>
    <name evidence="1" type="ORF">MFFC18_40350</name>
</gene>
<name>A0A5B9PF02_9BACT</name>
<keyword evidence="2" id="KW-1185">Reference proteome</keyword>
<dbReference type="STRING" id="980251.GCA_001642875_02225"/>
<dbReference type="EMBL" id="CP042912">
    <property type="protein sequence ID" value="QEG24119.1"/>
    <property type="molecule type" value="Genomic_DNA"/>
</dbReference>
<dbReference type="KEGG" id="mff:MFFC18_40350"/>
<protein>
    <submittedName>
        <fullName evidence="1">Uncharacterized protein</fullName>
    </submittedName>
</protein>
<sequence length="133" mass="14844">MVTHRESGVSGQASERRSQLDNREAAVFRLRLNLAISLRCDKPVQDEAALPSEMWRSRAVGGKLVVSPKHADFPALVAEALDWVFAYQFDLSSAAKQRLGLSTSQLVKFLKLCPEAWQLVQQNRVDAGLPRLK</sequence>
<reference evidence="1 2" key="1">
    <citation type="submission" date="2019-08" db="EMBL/GenBank/DDBJ databases">
        <title>Deep-cultivation of Planctomycetes and their phenomic and genomic characterization uncovers novel biology.</title>
        <authorList>
            <person name="Wiegand S."/>
            <person name="Jogler M."/>
            <person name="Boedeker C."/>
            <person name="Pinto D."/>
            <person name="Vollmers J."/>
            <person name="Rivas-Marin E."/>
            <person name="Kohn T."/>
            <person name="Peeters S.H."/>
            <person name="Heuer A."/>
            <person name="Rast P."/>
            <person name="Oberbeckmann S."/>
            <person name="Bunk B."/>
            <person name="Jeske O."/>
            <person name="Meyerdierks A."/>
            <person name="Storesund J.E."/>
            <person name="Kallscheuer N."/>
            <person name="Luecker S."/>
            <person name="Lage O.M."/>
            <person name="Pohl T."/>
            <person name="Merkel B.J."/>
            <person name="Hornburger P."/>
            <person name="Mueller R.-W."/>
            <person name="Bruemmer F."/>
            <person name="Labrenz M."/>
            <person name="Spormann A.M."/>
            <person name="Op den Camp H."/>
            <person name="Overmann J."/>
            <person name="Amann R."/>
            <person name="Jetten M.S.M."/>
            <person name="Mascher T."/>
            <person name="Medema M.H."/>
            <person name="Devos D.P."/>
            <person name="Kaster A.-K."/>
            <person name="Ovreas L."/>
            <person name="Rohde M."/>
            <person name="Galperin M.Y."/>
            <person name="Jogler C."/>
        </authorList>
    </citation>
    <scope>NUCLEOTIDE SEQUENCE [LARGE SCALE GENOMIC DNA]</scope>
    <source>
        <strain evidence="1 2">FC18</strain>
    </source>
</reference>